<evidence type="ECO:0000313" key="1">
    <source>
        <dbReference type="EMBL" id="MBB3810131.1"/>
    </source>
</evidence>
<gene>
    <name evidence="1" type="ORF">FHS81_002227</name>
</gene>
<proteinExistence type="predicted"/>
<comment type="caution">
    <text evidence="1">The sequence shown here is derived from an EMBL/GenBank/DDBJ whole genome shotgun (WGS) entry which is preliminary data.</text>
</comment>
<evidence type="ECO:0008006" key="3">
    <source>
        <dbReference type="Google" id="ProtNLM"/>
    </source>
</evidence>
<dbReference type="RefSeq" id="WP_183752915.1">
    <property type="nucleotide sequence ID" value="NZ_JACICC010000005.1"/>
</dbReference>
<sequence>MHRSGPLLFVLLLLGLAALLLAAPWQNVAYDRSAVGSKGLETWLQSNGIAVSRSGSHVSQARSELSFRILPLRPPLTNAGTDDASDTGTPIEAETIEEKLHELPTLIVLPKWRDAIVKEGIARGSMLASADGIYRMLDDLYIPELRIRRIGPVFTETSLSLAQEPPAKVSLYRAQLFDRPGVPEFCKELAGFSSGALLLQCEDGITFYLLSDPDILNNHGLALAENANFALSLIRNLRGLEDTRPIYLDTDSRLLDEEKPVDEGRTYERSISDVERLFDYPLTAIWVSILLVTAICFWRGAYRFGPPLDEAAGQSSGNVEISKTAAVDAMARLLRISGNDGRMVAQFVQHLLMDAAVRVFGSGAGNQAGVERLFQRLSRRDEARASELRSVSQTLIEHGPTMQPSELHHNLETFRQLMRSTDLGSG</sequence>
<name>A0A7W5Z4P3_9HYPH</name>
<protein>
    <recommendedName>
        <fullName evidence="3">DUF4350 domain-containing protein</fullName>
    </recommendedName>
</protein>
<dbReference type="AlphaFoldDB" id="A0A7W5Z4P3"/>
<dbReference type="Proteomes" id="UP000537592">
    <property type="component" value="Unassembled WGS sequence"/>
</dbReference>
<reference evidence="1 2" key="1">
    <citation type="submission" date="2020-08" db="EMBL/GenBank/DDBJ databases">
        <title>Genomic Encyclopedia of Type Strains, Phase IV (KMG-IV): sequencing the most valuable type-strain genomes for metagenomic binning, comparative biology and taxonomic classification.</title>
        <authorList>
            <person name="Goeker M."/>
        </authorList>
    </citation>
    <scope>NUCLEOTIDE SEQUENCE [LARGE SCALE GENOMIC DNA]</scope>
    <source>
        <strain evidence="1 2">DSM 28760</strain>
    </source>
</reference>
<accession>A0A7W5Z4P3</accession>
<evidence type="ECO:0000313" key="2">
    <source>
        <dbReference type="Proteomes" id="UP000537592"/>
    </source>
</evidence>
<dbReference type="EMBL" id="JACICC010000005">
    <property type="protein sequence ID" value="MBB3810131.1"/>
    <property type="molecule type" value="Genomic_DNA"/>
</dbReference>
<organism evidence="1 2">
    <name type="scientific">Pseudochelatococcus contaminans</name>
    <dbReference type="NCBI Taxonomy" id="1538103"/>
    <lineage>
        <taxon>Bacteria</taxon>
        <taxon>Pseudomonadati</taxon>
        <taxon>Pseudomonadota</taxon>
        <taxon>Alphaproteobacteria</taxon>
        <taxon>Hyphomicrobiales</taxon>
        <taxon>Chelatococcaceae</taxon>
        <taxon>Pseudochelatococcus</taxon>
    </lineage>
</organism>
<keyword evidence="2" id="KW-1185">Reference proteome</keyword>